<gene>
    <name evidence="2" type="ORF">DM02DRAFT_304706</name>
</gene>
<evidence type="ECO:0000313" key="3">
    <source>
        <dbReference type="Proteomes" id="UP000244855"/>
    </source>
</evidence>
<proteinExistence type="predicted"/>
<dbReference type="Proteomes" id="UP000244855">
    <property type="component" value="Unassembled WGS sequence"/>
</dbReference>
<evidence type="ECO:0000256" key="1">
    <source>
        <dbReference type="SAM" id="MobiDB-lite"/>
    </source>
</evidence>
<protein>
    <submittedName>
        <fullName evidence="2">Uncharacterized protein</fullName>
    </submittedName>
</protein>
<accession>A0A2V1DWQ8</accession>
<keyword evidence="3" id="KW-1185">Reference proteome</keyword>
<reference evidence="2 3" key="1">
    <citation type="journal article" date="2018" name="Sci. Rep.">
        <title>Comparative genomics provides insights into the lifestyle and reveals functional heterogeneity of dark septate endophytic fungi.</title>
        <authorList>
            <person name="Knapp D.G."/>
            <person name="Nemeth J.B."/>
            <person name="Barry K."/>
            <person name="Hainaut M."/>
            <person name="Henrissat B."/>
            <person name="Johnson J."/>
            <person name="Kuo A."/>
            <person name="Lim J.H.P."/>
            <person name="Lipzen A."/>
            <person name="Nolan M."/>
            <person name="Ohm R.A."/>
            <person name="Tamas L."/>
            <person name="Grigoriev I.V."/>
            <person name="Spatafora J.W."/>
            <person name="Nagy L.G."/>
            <person name="Kovacs G.M."/>
        </authorList>
    </citation>
    <scope>NUCLEOTIDE SEQUENCE [LARGE SCALE GENOMIC DNA]</scope>
    <source>
        <strain evidence="2 3">DSE2036</strain>
    </source>
</reference>
<evidence type="ECO:0000313" key="2">
    <source>
        <dbReference type="EMBL" id="PVI02539.1"/>
    </source>
</evidence>
<dbReference type="AlphaFoldDB" id="A0A2V1DWQ8"/>
<name>A0A2V1DWQ8_9PLEO</name>
<dbReference type="EMBL" id="KZ805342">
    <property type="protein sequence ID" value="PVI02539.1"/>
    <property type="molecule type" value="Genomic_DNA"/>
</dbReference>
<organism evidence="2 3">
    <name type="scientific">Periconia macrospinosa</name>
    <dbReference type="NCBI Taxonomy" id="97972"/>
    <lineage>
        <taxon>Eukaryota</taxon>
        <taxon>Fungi</taxon>
        <taxon>Dikarya</taxon>
        <taxon>Ascomycota</taxon>
        <taxon>Pezizomycotina</taxon>
        <taxon>Dothideomycetes</taxon>
        <taxon>Pleosporomycetidae</taxon>
        <taxon>Pleosporales</taxon>
        <taxon>Massarineae</taxon>
        <taxon>Periconiaceae</taxon>
        <taxon>Periconia</taxon>
    </lineage>
</organism>
<sequence>MARQWAPTLPGLGYNPPSAQDSKDSYLKAMPSWPCPWPPLSLGRCPPSTRRSAYYFTYRKLQRQPHRYPSNHRNRRCSQRGRLLARRFWAVNRHQSRRATTNTTTLLPYPRYTLLCRAFPSSRPCCPVVLVRSSKHELCLSASLVWMKPPRWRILLSLLFGADFPGHIGGTSQSREREYVGKAGD</sequence>
<feature type="region of interest" description="Disordered" evidence="1">
    <location>
        <begin position="1"/>
        <end position="21"/>
    </location>
</feature>